<dbReference type="EMBL" id="JALBCA010000060">
    <property type="protein sequence ID" value="KAI2385332.1"/>
    <property type="molecule type" value="Genomic_DNA"/>
</dbReference>
<proteinExistence type="predicted"/>
<sequence>MGMERIVRGALSVSLAIRRQTSVPHRWTQLRRIQSSTTNHSPSAPPSPATAAENANTQTPPHGSATASAGAPVPSIPERPSRSLRQIMKASPLGKAVGWYSRQQHGRPYWTQVWSTLIIYLCADLCAQLLVSSDEASEAGELQGEVAAAQQDEDQESTSSVWANYDGMRTARHLTVGVVAAIPVYRWFMFLHHHFNYASKARSILTKVAVSQSIFTPIFNTYFFAMQSLLAGASLHDTWERLKKAVPNSIMNSAKLWPGVTAFLFLYVEPQFRSIVSGIVAVGWQAYLSWLNQKAAREVREAAIIEAAELLQDTGSHKGALLHTP</sequence>
<gene>
    <name evidence="1" type="ORF">LOY88_004178</name>
</gene>
<organism evidence="1">
    <name type="scientific">Ophidiomyces ophidiicola</name>
    <dbReference type="NCBI Taxonomy" id="1387563"/>
    <lineage>
        <taxon>Eukaryota</taxon>
        <taxon>Fungi</taxon>
        <taxon>Dikarya</taxon>
        <taxon>Ascomycota</taxon>
        <taxon>Pezizomycotina</taxon>
        <taxon>Eurotiomycetes</taxon>
        <taxon>Eurotiomycetidae</taxon>
        <taxon>Onygenales</taxon>
        <taxon>Onygenaceae</taxon>
        <taxon>Ophidiomyces</taxon>
    </lineage>
</organism>
<accession>A0ACB8UUJ7</accession>
<evidence type="ECO:0000313" key="1">
    <source>
        <dbReference type="EMBL" id="KAI2385332.1"/>
    </source>
</evidence>
<reference evidence="1" key="1">
    <citation type="journal article" date="2022" name="bioRxiv">
        <title>Population genetic analysis of Ophidiomyces ophidiicola, the causative agent of snake fungal disease, indicates recent introductions to the USA.</title>
        <authorList>
            <person name="Ladner J.T."/>
            <person name="Palmer J.M."/>
            <person name="Ettinger C.L."/>
            <person name="Stajich J.E."/>
            <person name="Farrell T.M."/>
            <person name="Glorioso B.M."/>
            <person name="Lawson B."/>
            <person name="Price S.J."/>
            <person name="Stengle A.G."/>
            <person name="Grear D.A."/>
            <person name="Lorch J.M."/>
        </authorList>
    </citation>
    <scope>NUCLEOTIDE SEQUENCE</scope>
    <source>
        <strain evidence="1">NWHC 24266-5</strain>
    </source>
</reference>
<comment type="caution">
    <text evidence="1">The sequence shown here is derived from an EMBL/GenBank/DDBJ whole genome shotgun (WGS) entry which is preliminary data.</text>
</comment>
<name>A0ACB8UUJ7_9EURO</name>
<protein>
    <submittedName>
        <fullName evidence="1">Uncharacterized protein</fullName>
    </submittedName>
</protein>